<evidence type="ECO:0000256" key="2">
    <source>
        <dbReference type="ARBA" id="ARBA00023015"/>
    </source>
</evidence>
<dbReference type="InterPro" id="IPR001647">
    <property type="entry name" value="HTH_TetR"/>
</dbReference>
<dbReference type="GO" id="GO:0003700">
    <property type="term" value="F:DNA-binding transcription factor activity"/>
    <property type="evidence" value="ECO:0007669"/>
    <property type="project" value="TreeGrafter"/>
</dbReference>
<keyword evidence="2" id="KW-0805">Transcription regulation</keyword>
<feature type="domain" description="HTH tetR-type" evidence="6">
    <location>
        <begin position="1"/>
        <end position="61"/>
    </location>
</feature>
<dbReference type="InterPro" id="IPR009057">
    <property type="entry name" value="Homeodomain-like_sf"/>
</dbReference>
<keyword evidence="8" id="KW-1185">Reference proteome</keyword>
<dbReference type="GO" id="GO:0000976">
    <property type="term" value="F:transcription cis-regulatory region binding"/>
    <property type="evidence" value="ECO:0007669"/>
    <property type="project" value="TreeGrafter"/>
</dbReference>
<dbReference type="PRINTS" id="PR00455">
    <property type="entry name" value="HTHTETR"/>
</dbReference>
<gene>
    <name evidence="7" type="ORF">GCM10007103_32890</name>
</gene>
<dbReference type="EMBL" id="BMXB01000021">
    <property type="protein sequence ID" value="GHA49460.1"/>
    <property type="molecule type" value="Genomic_DNA"/>
</dbReference>
<dbReference type="PROSITE" id="PS50977">
    <property type="entry name" value="HTH_TETR_2"/>
    <property type="match status" value="1"/>
</dbReference>
<evidence type="ECO:0000256" key="5">
    <source>
        <dbReference type="PROSITE-ProRule" id="PRU00335"/>
    </source>
</evidence>
<dbReference type="Pfam" id="PF00440">
    <property type="entry name" value="TetR_N"/>
    <property type="match status" value="1"/>
</dbReference>
<proteinExistence type="predicted"/>
<sequence length="205" mass="24175">MKKEKTLIEKVSQLFLENGAKTVTMDDIAKELGMSKKTLYQQYKNKDMLLEDVLAHGMNNILETMENLDNKIENAIERMFSRDEDIEKASKTNDSILLRQLIKYYPHIFNKHILLFSEKFSDILVHNIERGRAQGYYREDFDANFYAKIFFQLVMSYNTSPYLNITDITRAQFHHEALMFYMNAITTEKGKEYMRGLGNEKFVCC</sequence>
<dbReference type="InterPro" id="IPR050109">
    <property type="entry name" value="HTH-type_TetR-like_transc_reg"/>
</dbReference>
<evidence type="ECO:0000256" key="1">
    <source>
        <dbReference type="ARBA" id="ARBA00022491"/>
    </source>
</evidence>
<protein>
    <submittedName>
        <fullName evidence="7">TetR family transcriptional regulator</fullName>
    </submittedName>
</protein>
<evidence type="ECO:0000256" key="4">
    <source>
        <dbReference type="ARBA" id="ARBA00023163"/>
    </source>
</evidence>
<comment type="caution">
    <text evidence="7">The sequence shown here is derived from an EMBL/GenBank/DDBJ whole genome shotgun (WGS) entry which is preliminary data.</text>
</comment>
<accession>A0A918SKD1</accession>
<evidence type="ECO:0000313" key="7">
    <source>
        <dbReference type="EMBL" id="GHA49460.1"/>
    </source>
</evidence>
<reference evidence="7" key="2">
    <citation type="submission" date="2020-09" db="EMBL/GenBank/DDBJ databases">
        <authorList>
            <person name="Sun Q."/>
            <person name="Kim S."/>
        </authorList>
    </citation>
    <scope>NUCLEOTIDE SEQUENCE</scope>
    <source>
        <strain evidence="7">KCTC 12719</strain>
    </source>
</reference>
<organism evidence="7 8">
    <name type="scientific">Salinimicrobium marinum</name>
    <dbReference type="NCBI Taxonomy" id="680283"/>
    <lineage>
        <taxon>Bacteria</taxon>
        <taxon>Pseudomonadati</taxon>
        <taxon>Bacteroidota</taxon>
        <taxon>Flavobacteriia</taxon>
        <taxon>Flavobacteriales</taxon>
        <taxon>Flavobacteriaceae</taxon>
        <taxon>Salinimicrobium</taxon>
    </lineage>
</organism>
<evidence type="ECO:0000313" key="8">
    <source>
        <dbReference type="Proteomes" id="UP000610456"/>
    </source>
</evidence>
<dbReference type="RefSeq" id="WP_189606111.1">
    <property type="nucleotide sequence ID" value="NZ_BMXB01000021.1"/>
</dbReference>
<dbReference type="Proteomes" id="UP000610456">
    <property type="component" value="Unassembled WGS sequence"/>
</dbReference>
<keyword evidence="4" id="KW-0804">Transcription</keyword>
<keyword evidence="1" id="KW-0678">Repressor</keyword>
<dbReference type="PANTHER" id="PTHR30055">
    <property type="entry name" value="HTH-TYPE TRANSCRIPTIONAL REGULATOR RUTR"/>
    <property type="match status" value="1"/>
</dbReference>
<dbReference type="Gene3D" id="1.10.357.10">
    <property type="entry name" value="Tetracycline Repressor, domain 2"/>
    <property type="match status" value="1"/>
</dbReference>
<evidence type="ECO:0000256" key="3">
    <source>
        <dbReference type="ARBA" id="ARBA00023125"/>
    </source>
</evidence>
<reference evidence="7" key="1">
    <citation type="journal article" date="2014" name="Int. J. Syst. Evol. Microbiol.">
        <title>Complete genome sequence of Corynebacterium casei LMG S-19264T (=DSM 44701T), isolated from a smear-ripened cheese.</title>
        <authorList>
            <consortium name="US DOE Joint Genome Institute (JGI-PGF)"/>
            <person name="Walter F."/>
            <person name="Albersmeier A."/>
            <person name="Kalinowski J."/>
            <person name="Ruckert C."/>
        </authorList>
    </citation>
    <scope>NUCLEOTIDE SEQUENCE</scope>
    <source>
        <strain evidence="7">KCTC 12719</strain>
    </source>
</reference>
<dbReference type="PANTHER" id="PTHR30055:SF175">
    <property type="entry name" value="HTH-TYPE TRANSCRIPTIONAL REPRESSOR KSTR2"/>
    <property type="match status" value="1"/>
</dbReference>
<dbReference type="AlphaFoldDB" id="A0A918SKD1"/>
<evidence type="ECO:0000259" key="6">
    <source>
        <dbReference type="PROSITE" id="PS50977"/>
    </source>
</evidence>
<keyword evidence="3 5" id="KW-0238">DNA-binding</keyword>
<dbReference type="SUPFAM" id="SSF46689">
    <property type="entry name" value="Homeodomain-like"/>
    <property type="match status" value="1"/>
</dbReference>
<feature type="DNA-binding region" description="H-T-H motif" evidence="5">
    <location>
        <begin position="24"/>
        <end position="43"/>
    </location>
</feature>
<name>A0A918SKD1_9FLAO</name>